<sequence>MVKKEKEVEREREWWAGGRNEKKKRHSPKTPPPLHPQPPSSQSNIPRERFSHPNVCRKRSLAGSFCVPIAFAGNLVTLMNSKSISMVRRRQTRLWVVTAILLGKYPGSAIPQKRRYYMFSCCLCGAEPAWHSMSAFVHFWRFKLKTSSSSSFPFFSFLRKGVAMRELDGPW</sequence>
<evidence type="ECO:0000313" key="3">
    <source>
        <dbReference type="Proteomes" id="UP001054945"/>
    </source>
</evidence>
<feature type="compositionally biased region" description="Pro residues" evidence="1">
    <location>
        <begin position="29"/>
        <end position="39"/>
    </location>
</feature>
<feature type="compositionally biased region" description="Basic and acidic residues" evidence="1">
    <location>
        <begin position="1"/>
        <end position="14"/>
    </location>
</feature>
<reference evidence="2 3" key="1">
    <citation type="submission" date="2021-06" db="EMBL/GenBank/DDBJ databases">
        <title>Caerostris extrusa draft genome.</title>
        <authorList>
            <person name="Kono N."/>
            <person name="Arakawa K."/>
        </authorList>
    </citation>
    <scope>NUCLEOTIDE SEQUENCE [LARGE SCALE GENOMIC DNA]</scope>
</reference>
<keyword evidence="3" id="KW-1185">Reference proteome</keyword>
<dbReference type="AlphaFoldDB" id="A0AAV4Q604"/>
<dbReference type="EMBL" id="BPLR01005810">
    <property type="protein sequence ID" value="GIY05113.1"/>
    <property type="molecule type" value="Genomic_DNA"/>
</dbReference>
<dbReference type="Proteomes" id="UP001054945">
    <property type="component" value="Unassembled WGS sequence"/>
</dbReference>
<proteinExistence type="predicted"/>
<evidence type="ECO:0000256" key="1">
    <source>
        <dbReference type="SAM" id="MobiDB-lite"/>
    </source>
</evidence>
<name>A0AAV4Q604_CAEEX</name>
<feature type="region of interest" description="Disordered" evidence="1">
    <location>
        <begin position="1"/>
        <end position="48"/>
    </location>
</feature>
<comment type="caution">
    <text evidence="2">The sequence shown here is derived from an EMBL/GenBank/DDBJ whole genome shotgun (WGS) entry which is preliminary data.</text>
</comment>
<gene>
    <name evidence="2" type="ORF">CEXT_744041</name>
</gene>
<organism evidence="2 3">
    <name type="scientific">Caerostris extrusa</name>
    <name type="common">Bark spider</name>
    <name type="synonym">Caerostris bankana</name>
    <dbReference type="NCBI Taxonomy" id="172846"/>
    <lineage>
        <taxon>Eukaryota</taxon>
        <taxon>Metazoa</taxon>
        <taxon>Ecdysozoa</taxon>
        <taxon>Arthropoda</taxon>
        <taxon>Chelicerata</taxon>
        <taxon>Arachnida</taxon>
        <taxon>Araneae</taxon>
        <taxon>Araneomorphae</taxon>
        <taxon>Entelegynae</taxon>
        <taxon>Araneoidea</taxon>
        <taxon>Araneidae</taxon>
        <taxon>Caerostris</taxon>
    </lineage>
</organism>
<evidence type="ECO:0000313" key="2">
    <source>
        <dbReference type="EMBL" id="GIY05113.1"/>
    </source>
</evidence>
<protein>
    <submittedName>
        <fullName evidence="2">Uncharacterized protein</fullName>
    </submittedName>
</protein>
<accession>A0AAV4Q604</accession>